<evidence type="ECO:0000256" key="1">
    <source>
        <dbReference type="ARBA" id="ARBA00006817"/>
    </source>
</evidence>
<feature type="domain" description="Activator of Hsp90 ATPase homologue 1/2-like C-terminal" evidence="2">
    <location>
        <begin position="19"/>
        <end position="166"/>
    </location>
</feature>
<dbReference type="SUPFAM" id="SSF55961">
    <property type="entry name" value="Bet v1-like"/>
    <property type="match status" value="1"/>
</dbReference>
<dbReference type="Proteomes" id="UP000613030">
    <property type="component" value="Unassembled WGS sequence"/>
</dbReference>
<evidence type="ECO:0000313" key="4">
    <source>
        <dbReference type="Proteomes" id="UP000613030"/>
    </source>
</evidence>
<organism evidence="3 4">
    <name type="scientific">Chryseolinea lacunae</name>
    <dbReference type="NCBI Taxonomy" id="2801331"/>
    <lineage>
        <taxon>Bacteria</taxon>
        <taxon>Pseudomonadati</taxon>
        <taxon>Bacteroidota</taxon>
        <taxon>Cytophagia</taxon>
        <taxon>Cytophagales</taxon>
        <taxon>Fulvivirgaceae</taxon>
        <taxon>Chryseolinea</taxon>
    </lineage>
</organism>
<evidence type="ECO:0000259" key="2">
    <source>
        <dbReference type="Pfam" id="PF08327"/>
    </source>
</evidence>
<dbReference type="Pfam" id="PF08327">
    <property type="entry name" value="AHSA1"/>
    <property type="match status" value="1"/>
</dbReference>
<proteinExistence type="inferred from homology"/>
<dbReference type="Gene3D" id="3.30.530.20">
    <property type="match status" value="1"/>
</dbReference>
<protein>
    <submittedName>
        <fullName evidence="3">SRPBCC domain-containing protein</fullName>
    </submittedName>
</protein>
<dbReference type="RefSeq" id="WP_202006778.1">
    <property type="nucleotide sequence ID" value="NZ_JAERRB010000001.1"/>
</dbReference>
<gene>
    <name evidence="3" type="ORF">JI741_01210</name>
</gene>
<dbReference type="InterPro" id="IPR023393">
    <property type="entry name" value="START-like_dom_sf"/>
</dbReference>
<dbReference type="CDD" id="cd07814">
    <property type="entry name" value="SRPBCC_CalC_Aha1-like"/>
    <property type="match status" value="1"/>
</dbReference>
<sequence>MNTKTNLEHVDLVITHEFNAPKKSVFNAFGSAEALAEWWGPVECKNSVIKLDFQPGGIFHFKMEKDGAVNYGRFLFGAIEPYDLLEFTNAFADAAGNVVKAPFDIQIPAEIFYRLRFKESQGKTIITLTGTAVNATAEETATLKAITANVQEGFAATFRALEKYLKTVRA</sequence>
<name>A0ABS1KK31_9BACT</name>
<keyword evidence="4" id="KW-1185">Reference proteome</keyword>
<evidence type="ECO:0000313" key="3">
    <source>
        <dbReference type="EMBL" id="MBL0739810.1"/>
    </source>
</evidence>
<dbReference type="EMBL" id="JAERRB010000001">
    <property type="protein sequence ID" value="MBL0739810.1"/>
    <property type="molecule type" value="Genomic_DNA"/>
</dbReference>
<accession>A0ABS1KK31</accession>
<comment type="caution">
    <text evidence="3">The sequence shown here is derived from an EMBL/GenBank/DDBJ whole genome shotgun (WGS) entry which is preliminary data.</text>
</comment>
<dbReference type="InterPro" id="IPR013538">
    <property type="entry name" value="ASHA1/2-like_C"/>
</dbReference>
<reference evidence="3 4" key="1">
    <citation type="submission" date="2021-01" db="EMBL/GenBank/DDBJ databases">
        <title>Chryseolinea sp. Jin1 Genome sequencing and assembly.</title>
        <authorList>
            <person name="Kim I."/>
        </authorList>
    </citation>
    <scope>NUCLEOTIDE SEQUENCE [LARGE SCALE GENOMIC DNA]</scope>
    <source>
        <strain evidence="3 4">Jin1</strain>
    </source>
</reference>
<comment type="similarity">
    <text evidence="1">Belongs to the AHA1 family.</text>
</comment>